<sequence>MTKQQIGVVGMAVMGRNIALNIESRGYSVSLYNRTGSKTTEVLEQNPGKNLVGTYTVEEFVNSLESPRKILLMVQAGRGTDATIDSLLPHLDKGDIVIDGGNTFFKDTIRRSERLAELGINFVGTGVSGGEEGALHGPSIMPGGPQSAYELVAPILRDISAKAPEDGEPCVTYIGENGAGHYVKMVHNGIEYGDMQLIAESYDLLHRVLGLSAAEISQIFGEWNKGELDSFLMEISTQILATVDPATGKPMVDVIMDRAGNKGTGKWTSQSALDLGEPLSLITESVFARYISTFKEERVAASQVIPGVDFQANLSEADKKDIIEAVRQALYFSKIVSYAQGFAQMKAASQEYGWTLNYGEIAKIFRAGCIIRAKFLQKITDAYSKNPDLDNLMLDDYFLNILGSNQAAVRRVVTLAIQAGIPVPTFSSALAYYDSYRSPVLPANLIQAQRDLFGAHTYQRVDRPGTFHFHWNQGREEQLED</sequence>
<dbReference type="Pfam" id="PF03446">
    <property type="entry name" value="NAD_binding_2"/>
    <property type="match status" value="1"/>
</dbReference>
<gene>
    <name evidence="11" type="ORF">GCWU000182_001318</name>
</gene>
<feature type="binding site" description="in other chain" evidence="7">
    <location>
        <position position="289"/>
    </location>
    <ligand>
        <name>substrate</name>
        <note>ligand shared between dimeric partners</note>
    </ligand>
</feature>
<evidence type="ECO:0000256" key="3">
    <source>
        <dbReference type="ARBA" id="ARBA00023002"/>
    </source>
</evidence>
<dbReference type="Gene3D" id="3.40.50.720">
    <property type="entry name" value="NAD(P)-binding Rossmann-like Domain"/>
    <property type="match status" value="1"/>
</dbReference>
<dbReference type="GO" id="GO:0006098">
    <property type="term" value="P:pentose-phosphate shunt"/>
    <property type="evidence" value="ECO:0007669"/>
    <property type="project" value="UniProtKB-UniPathway"/>
</dbReference>
<evidence type="ECO:0000256" key="4">
    <source>
        <dbReference type="ARBA" id="ARBA00023064"/>
    </source>
</evidence>
<dbReference type="InterPro" id="IPR008927">
    <property type="entry name" value="6-PGluconate_DH-like_C_sf"/>
</dbReference>
<dbReference type="EC" id="1.1.1.44" evidence="5 9"/>
<dbReference type="SMART" id="SM01350">
    <property type="entry name" value="6PGD"/>
    <property type="match status" value="1"/>
</dbReference>
<evidence type="ECO:0000256" key="2">
    <source>
        <dbReference type="ARBA" id="ARBA00011738"/>
    </source>
</evidence>
<protein>
    <recommendedName>
        <fullName evidence="5 9">6-phosphogluconate dehydrogenase, decarboxylating</fullName>
        <ecNumber evidence="5 9">1.1.1.44</ecNumber>
    </recommendedName>
</protein>
<feature type="active site" description="Proton acceptor" evidence="6">
    <location>
        <position position="184"/>
    </location>
</feature>
<keyword evidence="5 9" id="KW-0521">NADP</keyword>
<dbReference type="FunFam" id="3.40.50.720:FF:000007">
    <property type="entry name" value="6-phosphogluconate dehydrogenase, decarboxylating"/>
    <property type="match status" value="1"/>
</dbReference>
<dbReference type="AlphaFoldDB" id="W1Q275"/>
<keyword evidence="4 9" id="KW-0311">Gluconate utilization</keyword>
<feature type="binding site" evidence="8">
    <location>
        <begin position="74"/>
        <end position="76"/>
    </location>
    <ligand>
        <name>NADP(+)</name>
        <dbReference type="ChEBI" id="CHEBI:58349"/>
    </ligand>
</feature>
<evidence type="ECO:0000259" key="10">
    <source>
        <dbReference type="SMART" id="SM01350"/>
    </source>
</evidence>
<dbReference type="GeneID" id="84817825"/>
<dbReference type="InterPro" id="IPR013328">
    <property type="entry name" value="6PGD_dom2"/>
</dbReference>
<dbReference type="GO" id="GO:0050661">
    <property type="term" value="F:NADP binding"/>
    <property type="evidence" value="ECO:0007669"/>
    <property type="project" value="InterPro"/>
</dbReference>
<dbReference type="PROSITE" id="PS00461">
    <property type="entry name" value="6PGD"/>
    <property type="match status" value="1"/>
</dbReference>
<keyword evidence="5 9" id="KW-0570">Pentose shunt</keyword>
<feature type="binding site" description="in other chain" evidence="7">
    <location>
        <begin position="128"/>
        <end position="130"/>
    </location>
    <ligand>
        <name>substrate</name>
        <note>ligand shared between dimeric partners</note>
    </ligand>
</feature>
<dbReference type="FunFam" id="1.10.1040.10:FF:000002">
    <property type="entry name" value="6-phosphogluconate dehydrogenase, decarboxylating"/>
    <property type="match status" value="1"/>
</dbReference>
<dbReference type="InterPro" id="IPR006183">
    <property type="entry name" value="Pgluconate_DH"/>
</dbReference>
<feature type="binding site" description="in other chain" evidence="7">
    <location>
        <begin position="187"/>
        <end position="188"/>
    </location>
    <ligand>
        <name>substrate</name>
        <note>ligand shared between dimeric partners</note>
    </ligand>
</feature>
<feature type="domain" description="6-phosphogluconate dehydrogenase C-terminal" evidence="10">
    <location>
        <begin position="180"/>
        <end position="472"/>
    </location>
</feature>
<accession>W1Q275</accession>
<comment type="subunit">
    <text evidence="2 5">Homodimer.</text>
</comment>
<comment type="function">
    <text evidence="5">Catalyzes the oxidative decarboxylation of 6-phosphogluconate to ribulose 5-phosphate and CO(2), with concomitant reduction of NADP to NADPH.</text>
</comment>
<dbReference type="EMBL" id="ACIN03000013">
    <property type="protein sequence ID" value="ESK65157.1"/>
    <property type="molecule type" value="Genomic_DNA"/>
</dbReference>
<dbReference type="PRINTS" id="PR00076">
    <property type="entry name" value="6PGDHDRGNASE"/>
</dbReference>
<dbReference type="RefSeq" id="WP_023391960.1">
    <property type="nucleotide sequence ID" value="NZ_KI535340.1"/>
</dbReference>
<dbReference type="UniPathway" id="UPA00115">
    <property type="reaction ID" value="UER00410"/>
</dbReference>
<feature type="binding site" evidence="8">
    <location>
        <position position="102"/>
    </location>
    <ligand>
        <name>NADP(+)</name>
        <dbReference type="ChEBI" id="CHEBI:58349"/>
    </ligand>
</feature>
<feature type="binding site" description="in other chain" evidence="7">
    <location>
        <position position="192"/>
    </location>
    <ligand>
        <name>substrate</name>
        <note>ligand shared between dimeric partners</note>
    </ligand>
</feature>
<comment type="catalytic activity">
    <reaction evidence="5 9">
        <text>6-phospho-D-gluconate + NADP(+) = D-ribulose 5-phosphate + CO2 + NADPH</text>
        <dbReference type="Rhea" id="RHEA:10116"/>
        <dbReference type="ChEBI" id="CHEBI:16526"/>
        <dbReference type="ChEBI" id="CHEBI:57783"/>
        <dbReference type="ChEBI" id="CHEBI:58121"/>
        <dbReference type="ChEBI" id="CHEBI:58349"/>
        <dbReference type="ChEBI" id="CHEBI:58759"/>
        <dbReference type="EC" id="1.1.1.44"/>
    </reaction>
</comment>
<dbReference type="OrthoDB" id="9804542at2"/>
<comment type="pathway">
    <text evidence="5 9">Carbohydrate degradation; pentose phosphate pathway; D-ribulose 5-phosphate from D-glucose 6-phosphate (oxidative stage): step 3/3.</text>
</comment>
<dbReference type="Gene3D" id="1.10.1040.10">
    <property type="entry name" value="N-(1-d-carboxylethyl)-l-norvaline Dehydrogenase, domain 2"/>
    <property type="match status" value="1"/>
</dbReference>
<dbReference type="InterPro" id="IPR006114">
    <property type="entry name" value="6PGDH_C"/>
</dbReference>
<name>W1Q275_ABIDE</name>
<dbReference type="NCBIfam" id="NF006765">
    <property type="entry name" value="PRK09287.1"/>
    <property type="match status" value="1"/>
</dbReference>
<dbReference type="PANTHER" id="PTHR11811">
    <property type="entry name" value="6-PHOSPHOGLUCONATE DEHYDROGENASE"/>
    <property type="match status" value="1"/>
</dbReference>
<evidence type="ECO:0000313" key="12">
    <source>
        <dbReference type="Proteomes" id="UP000019050"/>
    </source>
</evidence>
<dbReference type="InterPro" id="IPR036291">
    <property type="entry name" value="NAD(P)-bd_dom_sf"/>
</dbReference>
<organism evidence="11 12">
    <name type="scientific">Abiotrophia defectiva ATCC 49176</name>
    <dbReference type="NCBI Taxonomy" id="592010"/>
    <lineage>
        <taxon>Bacteria</taxon>
        <taxon>Bacillati</taxon>
        <taxon>Bacillota</taxon>
        <taxon>Bacilli</taxon>
        <taxon>Lactobacillales</taxon>
        <taxon>Aerococcaceae</taxon>
        <taxon>Abiotrophia</taxon>
    </lineage>
</organism>
<dbReference type="SUPFAM" id="SSF48179">
    <property type="entry name" value="6-phosphogluconate dehydrogenase C-terminal domain-like"/>
    <property type="match status" value="1"/>
</dbReference>
<feature type="binding site" evidence="7">
    <location>
        <position position="456"/>
    </location>
    <ligand>
        <name>substrate</name>
        <note>ligand shared between dimeric partners</note>
    </ligand>
</feature>
<dbReference type="GO" id="GO:0019521">
    <property type="term" value="P:D-gluconate metabolic process"/>
    <property type="evidence" value="ECO:0007669"/>
    <property type="project" value="UniProtKB-KW"/>
</dbReference>
<dbReference type="GO" id="GO:0004616">
    <property type="term" value="F:phosphogluconate dehydrogenase (decarboxylating) activity"/>
    <property type="evidence" value="ECO:0007669"/>
    <property type="project" value="UniProtKB-EC"/>
</dbReference>
<feature type="binding site" evidence="7">
    <location>
        <position position="450"/>
    </location>
    <ligand>
        <name>substrate</name>
        <note>ligand shared between dimeric partners</note>
    </ligand>
</feature>
<dbReference type="InterPro" id="IPR006184">
    <property type="entry name" value="6PGdom_BS"/>
</dbReference>
<dbReference type="FunFam" id="1.20.5.320:FF:000001">
    <property type="entry name" value="6-phosphogluconate dehydrogenase, decarboxylating"/>
    <property type="match status" value="1"/>
</dbReference>
<feature type="binding site" description="in other chain" evidence="7">
    <location>
        <position position="102"/>
    </location>
    <ligand>
        <name>substrate</name>
        <note>ligand shared between dimeric partners</note>
    </ligand>
</feature>
<dbReference type="NCBIfam" id="TIGR00873">
    <property type="entry name" value="gnd"/>
    <property type="match status" value="1"/>
</dbReference>
<dbReference type="HOGENOM" id="CLU_024540_4_2_9"/>
<dbReference type="Pfam" id="PF00393">
    <property type="entry name" value="6PGD"/>
    <property type="match status" value="1"/>
</dbReference>
<feature type="binding site" description="in other chain" evidence="7">
    <location>
        <position position="262"/>
    </location>
    <ligand>
        <name>substrate</name>
        <note>ligand shared between dimeric partners</note>
    </ligand>
</feature>
<comment type="caution">
    <text evidence="11">The sequence shown here is derived from an EMBL/GenBank/DDBJ whole genome shotgun (WGS) entry which is preliminary data.</text>
</comment>
<evidence type="ECO:0000256" key="8">
    <source>
        <dbReference type="PIRSR" id="PIRSR000109-3"/>
    </source>
</evidence>
<dbReference type="eggNOG" id="COG0362">
    <property type="taxonomic scope" value="Bacteria"/>
</dbReference>
<keyword evidence="3 5" id="KW-0560">Oxidoreductase</keyword>
<dbReference type="Gene3D" id="1.20.5.320">
    <property type="entry name" value="6-Phosphogluconate Dehydrogenase, domain 3"/>
    <property type="match status" value="1"/>
</dbReference>
<keyword evidence="12" id="KW-1185">Reference proteome</keyword>
<evidence type="ECO:0000256" key="7">
    <source>
        <dbReference type="PIRSR" id="PIRSR000109-2"/>
    </source>
</evidence>
<reference evidence="11" key="1">
    <citation type="submission" date="2013-06" db="EMBL/GenBank/DDBJ databases">
        <authorList>
            <person name="Weinstock G."/>
            <person name="Sodergren E."/>
            <person name="Clifton S."/>
            <person name="Fulton L."/>
            <person name="Fulton B."/>
            <person name="Courtney L."/>
            <person name="Fronick C."/>
            <person name="Harrison M."/>
            <person name="Strong C."/>
            <person name="Farmer C."/>
            <person name="Delahaunty K."/>
            <person name="Markovic C."/>
            <person name="Hall O."/>
            <person name="Minx P."/>
            <person name="Tomlinson C."/>
            <person name="Mitreva M."/>
            <person name="Nelson J."/>
            <person name="Hou S."/>
            <person name="Wollam A."/>
            <person name="Pepin K.H."/>
            <person name="Johnson M."/>
            <person name="Bhonagiri V."/>
            <person name="Nash W.E."/>
            <person name="Warren W."/>
            <person name="Chinwalla A."/>
            <person name="Mardis E.R."/>
            <person name="Wilson R.K."/>
        </authorList>
    </citation>
    <scope>NUCLEOTIDE SEQUENCE [LARGE SCALE GENOMIC DNA]</scope>
    <source>
        <strain evidence="11">ATCC 49176</strain>
    </source>
</reference>
<feature type="binding site" evidence="8">
    <location>
        <begin position="10"/>
        <end position="15"/>
    </location>
    <ligand>
        <name>NADP(+)</name>
        <dbReference type="ChEBI" id="CHEBI:58349"/>
    </ligand>
</feature>
<dbReference type="STRING" id="592010.GCWU000182_001318"/>
<evidence type="ECO:0000256" key="9">
    <source>
        <dbReference type="RuleBase" id="RU000485"/>
    </source>
</evidence>
<feature type="active site" description="Proton donor" evidence="6">
    <location>
        <position position="191"/>
    </location>
</feature>
<feature type="binding site" evidence="8">
    <location>
        <begin position="33"/>
        <end position="35"/>
    </location>
    <ligand>
        <name>NADP(+)</name>
        <dbReference type="ChEBI" id="CHEBI:58349"/>
    </ligand>
</feature>
<dbReference type="SUPFAM" id="SSF51735">
    <property type="entry name" value="NAD(P)-binding Rossmann-fold domains"/>
    <property type="match status" value="1"/>
</dbReference>
<dbReference type="PIRSF" id="PIRSF000109">
    <property type="entry name" value="6PGD"/>
    <property type="match status" value="1"/>
</dbReference>
<evidence type="ECO:0000256" key="5">
    <source>
        <dbReference type="PIRNR" id="PIRNR000109"/>
    </source>
</evidence>
<dbReference type="Proteomes" id="UP000019050">
    <property type="component" value="Unassembled WGS sequence"/>
</dbReference>
<proteinExistence type="inferred from homology"/>
<evidence type="ECO:0000313" key="11">
    <source>
        <dbReference type="EMBL" id="ESK65157.1"/>
    </source>
</evidence>
<evidence type="ECO:0000256" key="6">
    <source>
        <dbReference type="PIRSR" id="PIRSR000109-1"/>
    </source>
</evidence>
<dbReference type="InterPro" id="IPR006115">
    <property type="entry name" value="6PGDH_NADP-bd"/>
</dbReference>
<comment type="similarity">
    <text evidence="1 5 9">Belongs to the 6-phosphogluconate dehydrogenase family.</text>
</comment>
<dbReference type="InterPro" id="IPR006113">
    <property type="entry name" value="6PGDH_Gnd/GntZ"/>
</dbReference>
<evidence type="ECO:0000256" key="1">
    <source>
        <dbReference type="ARBA" id="ARBA00008419"/>
    </source>
</evidence>